<proteinExistence type="predicted"/>
<name>A0ABQ9JNR8_9CUCU</name>
<dbReference type="Proteomes" id="UP001162164">
    <property type="component" value="Unassembled WGS sequence"/>
</dbReference>
<evidence type="ECO:0000313" key="1">
    <source>
        <dbReference type="EMBL" id="KAJ8978890.1"/>
    </source>
</evidence>
<dbReference type="EMBL" id="JAPWTJ010000393">
    <property type="protein sequence ID" value="KAJ8978890.1"/>
    <property type="molecule type" value="Genomic_DNA"/>
</dbReference>
<protein>
    <submittedName>
        <fullName evidence="1">Uncharacterized protein</fullName>
    </submittedName>
</protein>
<comment type="caution">
    <text evidence="1">The sequence shown here is derived from an EMBL/GenBank/DDBJ whole genome shotgun (WGS) entry which is preliminary data.</text>
</comment>
<evidence type="ECO:0000313" key="2">
    <source>
        <dbReference type="Proteomes" id="UP001162164"/>
    </source>
</evidence>
<sequence>MYTYFQYEPIKILFIGPTSFNYDPVLKSAYMCVAVVKSRLTVYYIAVLIWKHRKPLSLRFNKFQKGSEPEDSSSTKTTELSSNVERSMKNIIHKGKNVQVERKIRTFKIVIALMTINALKMLNDFMCKICCCCFSNAEFEDFEKDNPFIRENCDPKKTPILIDHAKSTKSSRVKFNVAHQSGCSKESGGRSIPKY</sequence>
<gene>
    <name evidence="1" type="ORF">NQ317_008505</name>
</gene>
<reference evidence="1" key="1">
    <citation type="journal article" date="2023" name="Insect Mol. Biol.">
        <title>Genome sequencing provides insights into the evolution of gene families encoding plant cell wall-degrading enzymes in longhorned beetles.</title>
        <authorList>
            <person name="Shin N.R."/>
            <person name="Okamura Y."/>
            <person name="Kirsch R."/>
            <person name="Pauchet Y."/>
        </authorList>
    </citation>
    <scope>NUCLEOTIDE SEQUENCE</scope>
    <source>
        <strain evidence="1">MMC_N1</strain>
    </source>
</reference>
<accession>A0ABQ9JNR8</accession>
<keyword evidence="2" id="KW-1185">Reference proteome</keyword>
<organism evidence="1 2">
    <name type="scientific">Molorchus minor</name>
    <dbReference type="NCBI Taxonomy" id="1323400"/>
    <lineage>
        <taxon>Eukaryota</taxon>
        <taxon>Metazoa</taxon>
        <taxon>Ecdysozoa</taxon>
        <taxon>Arthropoda</taxon>
        <taxon>Hexapoda</taxon>
        <taxon>Insecta</taxon>
        <taxon>Pterygota</taxon>
        <taxon>Neoptera</taxon>
        <taxon>Endopterygota</taxon>
        <taxon>Coleoptera</taxon>
        <taxon>Polyphaga</taxon>
        <taxon>Cucujiformia</taxon>
        <taxon>Chrysomeloidea</taxon>
        <taxon>Cerambycidae</taxon>
        <taxon>Lamiinae</taxon>
        <taxon>Monochamini</taxon>
        <taxon>Molorchus</taxon>
    </lineage>
</organism>